<evidence type="ECO:0008006" key="5">
    <source>
        <dbReference type="Google" id="ProtNLM"/>
    </source>
</evidence>
<evidence type="ECO:0000256" key="2">
    <source>
        <dbReference type="SAM" id="SignalP"/>
    </source>
</evidence>
<dbReference type="KEGG" id="cck:Ccar_05435"/>
<keyword evidence="1" id="KW-0175">Coiled coil</keyword>
<feature type="coiled-coil region" evidence="1">
    <location>
        <begin position="115"/>
        <end position="161"/>
    </location>
</feature>
<protein>
    <recommendedName>
        <fullName evidence="5">Chromosome partition protein Smc</fullName>
    </recommendedName>
</protein>
<organism evidence="3 4">
    <name type="scientific">Clostridium carboxidivorans P7</name>
    <dbReference type="NCBI Taxonomy" id="536227"/>
    <lineage>
        <taxon>Bacteria</taxon>
        <taxon>Bacillati</taxon>
        <taxon>Bacillota</taxon>
        <taxon>Clostridia</taxon>
        <taxon>Eubacteriales</taxon>
        <taxon>Clostridiaceae</taxon>
        <taxon>Clostridium</taxon>
    </lineage>
</organism>
<dbReference type="Proteomes" id="UP000004198">
    <property type="component" value="Unassembled WGS sequence"/>
</dbReference>
<dbReference type="STRING" id="536227.Ccar_05435"/>
<evidence type="ECO:0000313" key="4">
    <source>
        <dbReference type="Proteomes" id="UP000004198"/>
    </source>
</evidence>
<dbReference type="RefSeq" id="WP_007060734.1">
    <property type="nucleotide sequence ID" value="NZ_ACVI01000025.1"/>
</dbReference>
<reference evidence="3 4" key="1">
    <citation type="submission" date="2009-06" db="EMBL/GenBank/DDBJ databases">
        <title>The draft genome of Clostridium carboxidivorans P7.</title>
        <authorList>
            <consortium name="US DOE Joint Genome Institute (JGI-PGF)"/>
            <person name="Lucas S."/>
            <person name="Copeland A."/>
            <person name="Lapidus A."/>
            <person name="Glavina del Rio T."/>
            <person name="Tice H."/>
            <person name="Bruce D."/>
            <person name="Goodwin L."/>
            <person name="Pitluck S."/>
            <person name="Larimer F."/>
            <person name="Land M.L."/>
            <person name="Hauser L."/>
            <person name="Hemme C.L."/>
        </authorList>
    </citation>
    <scope>NUCLEOTIDE SEQUENCE [LARGE SCALE GENOMIC DNA]</scope>
    <source>
        <strain evidence="3 4">P7</strain>
    </source>
</reference>
<dbReference type="PATRIC" id="fig|536227.13.peg.1147"/>
<dbReference type="EMBL" id="ACVI01000025">
    <property type="protein sequence ID" value="EET87671.1"/>
    <property type="molecule type" value="Genomic_DNA"/>
</dbReference>
<keyword evidence="4" id="KW-1185">Reference proteome</keyword>
<gene>
    <name evidence="3" type="ORF">CcarbDRAFT_1849</name>
</gene>
<dbReference type="AlphaFoldDB" id="C6PST2"/>
<feature type="signal peptide" evidence="2">
    <location>
        <begin position="1"/>
        <end position="23"/>
    </location>
</feature>
<proteinExistence type="predicted"/>
<name>C6PST2_9CLOT</name>
<feature type="chain" id="PRO_5005340898" description="Chromosome partition protein Smc" evidence="2">
    <location>
        <begin position="24"/>
        <end position="270"/>
    </location>
</feature>
<keyword evidence="2" id="KW-0732">Signal</keyword>
<evidence type="ECO:0000313" key="3">
    <source>
        <dbReference type="EMBL" id="EET87671.1"/>
    </source>
</evidence>
<sequence length="270" mass="29363">MKKTIISVLTASLILGTSTIALAADNTSVSSTNNSISVTQTAGQTSAKKQFYSTIYKDKMAAITDLRTQTKNALASNKAVSDKIKSAVKSMSTTSDLQTQVKSGKEKLKNDSAQLKTLVQQRNTLHSQLETAKKAKDTSTISSLQAQIKSLSSQIETAKQQYQTDKSAVQPLTTQLKTANNARKQKLQQLQPLIQQNKDLHQKIAQEEAAKNKLWESYKAQVKSGDFTSAGNTLQSIIDAKTQILNDIKTKGDTLNQLISSINSLNGSQQ</sequence>
<comment type="caution">
    <text evidence="3">The sequence shown here is derived from an EMBL/GenBank/DDBJ whole genome shotgun (WGS) entry which is preliminary data.</text>
</comment>
<evidence type="ECO:0000256" key="1">
    <source>
        <dbReference type="SAM" id="Coils"/>
    </source>
</evidence>
<dbReference type="eggNOG" id="ENOG50327CF">
    <property type="taxonomic scope" value="Bacteria"/>
</dbReference>
<accession>C6PST2</accession>